<comment type="caution">
    <text evidence="1">The sequence shown here is derived from an EMBL/GenBank/DDBJ whole genome shotgun (WGS) entry which is preliminary data.</text>
</comment>
<dbReference type="AlphaFoldDB" id="A0A150PXT3"/>
<evidence type="ECO:0000313" key="2">
    <source>
        <dbReference type="Proteomes" id="UP000075260"/>
    </source>
</evidence>
<proteinExistence type="predicted"/>
<protein>
    <submittedName>
        <fullName evidence="1">Uncharacterized protein</fullName>
    </submittedName>
</protein>
<reference evidence="1 2" key="1">
    <citation type="submission" date="2014-02" db="EMBL/GenBank/DDBJ databases">
        <title>The small core and large imbalanced accessory genome model reveals a collaborative survival strategy of Sorangium cellulosum strains in nature.</title>
        <authorList>
            <person name="Han K."/>
            <person name="Peng R."/>
            <person name="Blom J."/>
            <person name="Li Y.-Z."/>
        </authorList>
    </citation>
    <scope>NUCLEOTIDE SEQUENCE [LARGE SCALE GENOMIC DNA]</scope>
    <source>
        <strain evidence="1 2">So0008-312</strain>
    </source>
</reference>
<name>A0A150PXT3_SORCE</name>
<accession>A0A150PXT3</accession>
<gene>
    <name evidence="1" type="ORF">BE15_12450</name>
</gene>
<sequence length="175" mass="18802">MEAPPSGPGTSAPLEPWRMIARHPGYIVASWRQIFCTIWLQETAEDDVRRVSEACAEFAKQHPRGIGLLTIVEGAAPLPQASARRALARFLAEASAFIRCSAVVLEGSALRAAAVRSVVTGLSFVARQRFPHKVCGIEEAGRMFAEILPAATGIRVSDTALRASLDELRAAVGRP</sequence>
<organism evidence="1 2">
    <name type="scientific">Sorangium cellulosum</name>
    <name type="common">Polyangium cellulosum</name>
    <dbReference type="NCBI Taxonomy" id="56"/>
    <lineage>
        <taxon>Bacteria</taxon>
        <taxon>Pseudomonadati</taxon>
        <taxon>Myxococcota</taxon>
        <taxon>Polyangia</taxon>
        <taxon>Polyangiales</taxon>
        <taxon>Polyangiaceae</taxon>
        <taxon>Sorangium</taxon>
    </lineage>
</organism>
<evidence type="ECO:0000313" key="1">
    <source>
        <dbReference type="EMBL" id="KYF60571.1"/>
    </source>
</evidence>
<dbReference type="EMBL" id="JEMA01001269">
    <property type="protein sequence ID" value="KYF60571.1"/>
    <property type="molecule type" value="Genomic_DNA"/>
</dbReference>
<dbReference type="Proteomes" id="UP000075260">
    <property type="component" value="Unassembled WGS sequence"/>
</dbReference>